<gene>
    <name evidence="2" type="ORF">CSC2_05240</name>
</gene>
<keyword evidence="3" id="KW-1185">Reference proteome</keyword>
<evidence type="ECO:0000313" key="2">
    <source>
        <dbReference type="EMBL" id="GFZ29998.1"/>
    </source>
</evidence>
<dbReference type="PANTHER" id="PTHR21234">
    <property type="entry name" value="PURINE NUCLEOSIDE PHOSPHORYLASE"/>
    <property type="match status" value="1"/>
</dbReference>
<proteinExistence type="predicted"/>
<comment type="caution">
    <text evidence="2">The sequence shown here is derived from an EMBL/GenBank/DDBJ whole genome shotgun (WGS) entry which is preliminary data.</text>
</comment>
<dbReference type="InterPro" id="IPR035994">
    <property type="entry name" value="Nucleoside_phosphorylase_sf"/>
</dbReference>
<feature type="domain" description="Nucleoside phosphorylase" evidence="1">
    <location>
        <begin position="1"/>
        <end position="55"/>
    </location>
</feature>
<sequence length="62" mass="6743">MESASVAHTCYVNRVPFIVIRSMSDNADENSSEQFKATVELAAQNSITVVEGLIRKLSLSIA</sequence>
<dbReference type="SUPFAM" id="SSF53167">
    <property type="entry name" value="Purine and uridine phosphorylases"/>
    <property type="match status" value="1"/>
</dbReference>
<evidence type="ECO:0000313" key="3">
    <source>
        <dbReference type="Proteomes" id="UP000663802"/>
    </source>
</evidence>
<dbReference type="PANTHER" id="PTHR21234:SF19">
    <property type="entry name" value="BARK STORAGE PROTEIN B-LIKE"/>
    <property type="match status" value="1"/>
</dbReference>
<dbReference type="Proteomes" id="UP000663802">
    <property type="component" value="Unassembled WGS sequence"/>
</dbReference>
<accession>A0ABQ1E5K2</accession>
<dbReference type="Gene3D" id="3.40.50.1580">
    <property type="entry name" value="Nucleoside phosphorylase domain"/>
    <property type="match status" value="1"/>
</dbReference>
<name>A0ABQ1E5K2_9CLOT</name>
<protein>
    <recommendedName>
        <fullName evidence="1">Nucleoside phosphorylase domain-containing protein</fullName>
    </recommendedName>
</protein>
<dbReference type="Pfam" id="PF01048">
    <property type="entry name" value="PNP_UDP_1"/>
    <property type="match status" value="1"/>
</dbReference>
<reference evidence="2 3" key="1">
    <citation type="journal article" date="2021" name="Int. J. Syst. Evol. Microbiol.">
        <title>Clostridium zeae sp. nov., isolated from corn silage.</title>
        <authorList>
            <person name="Kobayashi H."/>
            <person name="Tanizawa Y."/>
            <person name="Yagura M."/>
            <person name="Sakamoto M."/>
            <person name="Ohkuma M."/>
            <person name="Tohno M."/>
        </authorList>
    </citation>
    <scope>NUCLEOTIDE SEQUENCE [LARGE SCALE GENOMIC DNA]</scope>
    <source>
        <strain evidence="2 3">CSC2</strain>
    </source>
</reference>
<dbReference type="InterPro" id="IPR000845">
    <property type="entry name" value="Nucleoside_phosphorylase_d"/>
</dbReference>
<dbReference type="EMBL" id="BMBA01000001">
    <property type="protein sequence ID" value="GFZ29998.1"/>
    <property type="molecule type" value="Genomic_DNA"/>
</dbReference>
<organism evidence="2 3">
    <name type="scientific">Clostridium zeae</name>
    <dbReference type="NCBI Taxonomy" id="2759022"/>
    <lineage>
        <taxon>Bacteria</taxon>
        <taxon>Bacillati</taxon>
        <taxon>Bacillota</taxon>
        <taxon>Clostridia</taxon>
        <taxon>Eubacteriales</taxon>
        <taxon>Clostridiaceae</taxon>
        <taxon>Clostridium</taxon>
    </lineage>
</organism>
<evidence type="ECO:0000259" key="1">
    <source>
        <dbReference type="Pfam" id="PF01048"/>
    </source>
</evidence>